<comment type="caution">
    <text evidence="1">The sequence shown here is derived from an EMBL/GenBank/DDBJ whole genome shotgun (WGS) entry which is preliminary data.</text>
</comment>
<evidence type="ECO:0000313" key="2">
    <source>
        <dbReference type="Proteomes" id="UP001085076"/>
    </source>
</evidence>
<dbReference type="OrthoDB" id="607706at2759"/>
<reference evidence="1" key="1">
    <citation type="submission" date="2021-03" db="EMBL/GenBank/DDBJ databases">
        <authorList>
            <person name="Li Z."/>
            <person name="Yang C."/>
        </authorList>
    </citation>
    <scope>NUCLEOTIDE SEQUENCE</scope>
    <source>
        <strain evidence="1">Dzin_1.0</strain>
        <tissue evidence="1">Leaf</tissue>
    </source>
</reference>
<gene>
    <name evidence="1" type="ORF">J5N97_007172</name>
</gene>
<dbReference type="EMBL" id="JAGGNH010000001">
    <property type="protein sequence ID" value="KAJ0988816.1"/>
    <property type="molecule type" value="Genomic_DNA"/>
</dbReference>
<dbReference type="Proteomes" id="UP001085076">
    <property type="component" value="Miscellaneous, Linkage group lg01"/>
</dbReference>
<sequence length="214" mass="25031">MEPDRRDYVVRIDAATVLRVTVAYDAGQLQEWINGAVNAYRHNFVGIHAEPRPFRAIHRRLQPAFRAVFVAIGRRVLVIRPPIAGDLPRIFLNFILRLDHLPTFVGMDMPRIAEWLHETRRYEMRRIIYVRELAARHTGRQELRNAGLKRIVQEILGRSLDRYVVSRRFWQNRWSSEHLAPELVTQGSIRVFMGLQVAQAIEGFIWDVDEQGNS</sequence>
<proteinExistence type="predicted"/>
<keyword evidence="2" id="KW-1185">Reference proteome</keyword>
<organism evidence="1 2">
    <name type="scientific">Dioscorea zingiberensis</name>
    <dbReference type="NCBI Taxonomy" id="325984"/>
    <lineage>
        <taxon>Eukaryota</taxon>
        <taxon>Viridiplantae</taxon>
        <taxon>Streptophyta</taxon>
        <taxon>Embryophyta</taxon>
        <taxon>Tracheophyta</taxon>
        <taxon>Spermatophyta</taxon>
        <taxon>Magnoliopsida</taxon>
        <taxon>Liliopsida</taxon>
        <taxon>Dioscoreales</taxon>
        <taxon>Dioscoreaceae</taxon>
        <taxon>Dioscorea</taxon>
    </lineage>
</organism>
<dbReference type="SUPFAM" id="SSF53098">
    <property type="entry name" value="Ribonuclease H-like"/>
    <property type="match status" value="1"/>
</dbReference>
<dbReference type="AlphaFoldDB" id="A0A9D5HUA0"/>
<protein>
    <submittedName>
        <fullName evidence="1">Uncharacterized protein</fullName>
    </submittedName>
</protein>
<dbReference type="InterPro" id="IPR012337">
    <property type="entry name" value="RNaseH-like_sf"/>
</dbReference>
<accession>A0A9D5HUA0</accession>
<reference evidence="1" key="2">
    <citation type="journal article" date="2022" name="Hortic Res">
        <title>The genome of Dioscorea zingiberensis sheds light on the biosynthesis, origin and evolution of the medicinally important diosgenin saponins.</title>
        <authorList>
            <person name="Li Y."/>
            <person name="Tan C."/>
            <person name="Li Z."/>
            <person name="Guo J."/>
            <person name="Li S."/>
            <person name="Chen X."/>
            <person name="Wang C."/>
            <person name="Dai X."/>
            <person name="Yang H."/>
            <person name="Song W."/>
            <person name="Hou L."/>
            <person name="Xu J."/>
            <person name="Tong Z."/>
            <person name="Xu A."/>
            <person name="Yuan X."/>
            <person name="Wang W."/>
            <person name="Yang Q."/>
            <person name="Chen L."/>
            <person name="Sun Z."/>
            <person name="Wang K."/>
            <person name="Pan B."/>
            <person name="Chen J."/>
            <person name="Bao Y."/>
            <person name="Liu F."/>
            <person name="Qi X."/>
            <person name="Gang D.R."/>
            <person name="Wen J."/>
            <person name="Li J."/>
        </authorList>
    </citation>
    <scope>NUCLEOTIDE SEQUENCE</scope>
    <source>
        <strain evidence="1">Dzin_1.0</strain>
    </source>
</reference>
<name>A0A9D5HUA0_9LILI</name>
<dbReference type="Gene3D" id="3.30.420.10">
    <property type="entry name" value="Ribonuclease H-like superfamily/Ribonuclease H"/>
    <property type="match status" value="1"/>
</dbReference>
<evidence type="ECO:0000313" key="1">
    <source>
        <dbReference type="EMBL" id="KAJ0988816.1"/>
    </source>
</evidence>
<dbReference type="GO" id="GO:0003676">
    <property type="term" value="F:nucleic acid binding"/>
    <property type="evidence" value="ECO:0007669"/>
    <property type="project" value="InterPro"/>
</dbReference>
<dbReference type="InterPro" id="IPR036397">
    <property type="entry name" value="RNaseH_sf"/>
</dbReference>